<keyword evidence="4 8" id="KW-0812">Transmembrane</keyword>
<evidence type="ECO:0000256" key="8">
    <source>
        <dbReference type="SAM" id="Phobius"/>
    </source>
</evidence>
<feature type="transmembrane region" description="Helical" evidence="8">
    <location>
        <begin position="12"/>
        <end position="31"/>
    </location>
</feature>
<dbReference type="AlphaFoldDB" id="A0A1H7FY61"/>
<keyword evidence="6 8" id="KW-0472">Membrane</keyword>
<dbReference type="CDD" id="cd01949">
    <property type="entry name" value="GGDEF"/>
    <property type="match status" value="1"/>
</dbReference>
<feature type="domain" description="GGDEF" evidence="9">
    <location>
        <begin position="354"/>
        <end position="487"/>
    </location>
</feature>
<gene>
    <name evidence="10" type="ORF">SAMN05192542_101518</name>
</gene>
<feature type="transmembrane region" description="Helical" evidence="8">
    <location>
        <begin position="117"/>
        <end position="142"/>
    </location>
</feature>
<evidence type="ECO:0000256" key="5">
    <source>
        <dbReference type="ARBA" id="ARBA00022989"/>
    </source>
</evidence>
<dbReference type="PROSITE" id="PS50887">
    <property type="entry name" value="GGDEF"/>
    <property type="match status" value="1"/>
</dbReference>
<dbReference type="SUPFAM" id="SSF55073">
    <property type="entry name" value="Nucleotide cyclase"/>
    <property type="match status" value="1"/>
</dbReference>
<comment type="subcellular location">
    <subcellularLocation>
        <location evidence="1">Cell membrane</location>
        <topology evidence="1">Multi-pass membrane protein</topology>
    </subcellularLocation>
</comment>
<dbReference type="EC" id="2.7.7.65" evidence="2"/>
<dbReference type="PANTHER" id="PTHR45138:SF9">
    <property type="entry name" value="DIGUANYLATE CYCLASE DGCM-RELATED"/>
    <property type="match status" value="1"/>
</dbReference>
<name>A0A1H7FY61_9BURK</name>
<dbReference type="InterPro" id="IPR029787">
    <property type="entry name" value="Nucleotide_cyclase"/>
</dbReference>
<dbReference type="InterPro" id="IPR000160">
    <property type="entry name" value="GGDEF_dom"/>
</dbReference>
<feature type="transmembrane region" description="Helical" evidence="8">
    <location>
        <begin position="289"/>
        <end position="310"/>
    </location>
</feature>
<feature type="transmembrane region" description="Helical" evidence="8">
    <location>
        <begin position="75"/>
        <end position="97"/>
    </location>
</feature>
<dbReference type="PANTHER" id="PTHR45138">
    <property type="entry name" value="REGULATORY COMPONENTS OF SENSORY TRANSDUCTION SYSTEM"/>
    <property type="match status" value="1"/>
</dbReference>
<feature type="transmembrane region" description="Helical" evidence="8">
    <location>
        <begin position="210"/>
        <end position="228"/>
    </location>
</feature>
<dbReference type="Pfam" id="PF00990">
    <property type="entry name" value="GGDEF"/>
    <property type="match status" value="1"/>
</dbReference>
<feature type="transmembrane region" description="Helical" evidence="8">
    <location>
        <begin position="179"/>
        <end position="198"/>
    </location>
</feature>
<evidence type="ECO:0000256" key="3">
    <source>
        <dbReference type="ARBA" id="ARBA00022475"/>
    </source>
</evidence>
<evidence type="ECO:0000313" key="10">
    <source>
        <dbReference type="EMBL" id="SEK30724.1"/>
    </source>
</evidence>
<evidence type="ECO:0000259" key="9">
    <source>
        <dbReference type="PROSITE" id="PS50887"/>
    </source>
</evidence>
<keyword evidence="5 8" id="KW-1133">Transmembrane helix</keyword>
<dbReference type="FunFam" id="3.30.70.270:FF:000001">
    <property type="entry name" value="Diguanylate cyclase domain protein"/>
    <property type="match status" value="1"/>
</dbReference>
<evidence type="ECO:0000256" key="1">
    <source>
        <dbReference type="ARBA" id="ARBA00004651"/>
    </source>
</evidence>
<keyword evidence="11" id="KW-1185">Reference proteome</keyword>
<organism evidence="10 11">
    <name type="scientific">Paraburkholderia caballeronis</name>
    <dbReference type="NCBI Taxonomy" id="416943"/>
    <lineage>
        <taxon>Bacteria</taxon>
        <taxon>Pseudomonadati</taxon>
        <taxon>Pseudomonadota</taxon>
        <taxon>Betaproteobacteria</taxon>
        <taxon>Burkholderiales</taxon>
        <taxon>Burkholderiaceae</taxon>
        <taxon>Paraburkholderia</taxon>
    </lineage>
</organism>
<dbReference type="SMART" id="SM00267">
    <property type="entry name" value="GGDEF"/>
    <property type="match status" value="1"/>
</dbReference>
<reference evidence="11" key="1">
    <citation type="submission" date="2016-10" db="EMBL/GenBank/DDBJ databases">
        <authorList>
            <person name="Varghese N."/>
            <person name="Submissions S."/>
        </authorList>
    </citation>
    <scope>NUCLEOTIDE SEQUENCE [LARGE SCALE GENOMIC DNA]</scope>
    <source>
        <strain evidence="11">LMG 26416</strain>
    </source>
</reference>
<dbReference type="GO" id="GO:1902201">
    <property type="term" value="P:negative regulation of bacterial-type flagellum-dependent cell motility"/>
    <property type="evidence" value="ECO:0007669"/>
    <property type="project" value="TreeGrafter"/>
</dbReference>
<evidence type="ECO:0000256" key="2">
    <source>
        <dbReference type="ARBA" id="ARBA00012528"/>
    </source>
</evidence>
<dbReference type="Pfam" id="PF05231">
    <property type="entry name" value="MASE1"/>
    <property type="match status" value="1"/>
</dbReference>
<proteinExistence type="predicted"/>
<sequence length="490" mass="53176">MHATTRNRLGQTGLLCVVLALAYSLLGRMAFAVSRQYGDGTCMIFMPEGIALAFRILFGARIWPGILVGQTFLSVWSGSSPLTGLLIGVFNCVENAIGGRLFERWKISRRFDRPRDVALFVVLVFFVLQPISSTGGIFALYLQGAVFSGIRQAGWAAPWIDGQRLFYEFATAPPAWLRWWIGNALGQLTVTPLILSWCTPGTKASASSRTIDLCLLSGALSLIALIAFTGFPPHPLLLLGMICLLLIWIGQGAGLRGITLANVLIAVAMTWSGIAGMELGEQAPLQERLFNVGFVVAPVAVLSLMLFAMLEERRFLIQQLTEWASTDPLVKLSNRRHFIEVAEREIARARPGERGMVFMMLDADNFKQINDRYGHAAGDEALKAIAGACAQIAGNTDAAARLGGEEFALLLPGATLEAGRLAAERLRERIASIPVRIADRLSFSLTVSIGLAQLNENGNLDALMSAADSALYEAKRSGRNRVVVSERVPT</sequence>
<evidence type="ECO:0000256" key="6">
    <source>
        <dbReference type="ARBA" id="ARBA00023136"/>
    </source>
</evidence>
<dbReference type="InterPro" id="IPR007895">
    <property type="entry name" value="MASE1"/>
</dbReference>
<dbReference type="GO" id="GO:0043709">
    <property type="term" value="P:cell adhesion involved in single-species biofilm formation"/>
    <property type="evidence" value="ECO:0007669"/>
    <property type="project" value="TreeGrafter"/>
</dbReference>
<feature type="transmembrane region" description="Helical" evidence="8">
    <location>
        <begin position="257"/>
        <end position="277"/>
    </location>
</feature>
<accession>A0A1H7FY61</accession>
<dbReference type="InterPro" id="IPR050469">
    <property type="entry name" value="Diguanylate_Cyclase"/>
</dbReference>
<dbReference type="EMBL" id="FOAJ01000001">
    <property type="protein sequence ID" value="SEK30724.1"/>
    <property type="molecule type" value="Genomic_DNA"/>
</dbReference>
<keyword evidence="3" id="KW-1003">Cell membrane</keyword>
<protein>
    <recommendedName>
        <fullName evidence="2">diguanylate cyclase</fullName>
        <ecNumber evidence="2">2.7.7.65</ecNumber>
    </recommendedName>
</protein>
<dbReference type="GO" id="GO:0052621">
    <property type="term" value="F:diguanylate cyclase activity"/>
    <property type="evidence" value="ECO:0007669"/>
    <property type="project" value="UniProtKB-EC"/>
</dbReference>
<evidence type="ECO:0000256" key="4">
    <source>
        <dbReference type="ARBA" id="ARBA00022692"/>
    </source>
</evidence>
<evidence type="ECO:0000256" key="7">
    <source>
        <dbReference type="ARBA" id="ARBA00034247"/>
    </source>
</evidence>
<comment type="catalytic activity">
    <reaction evidence="7">
        <text>2 GTP = 3',3'-c-di-GMP + 2 diphosphate</text>
        <dbReference type="Rhea" id="RHEA:24898"/>
        <dbReference type="ChEBI" id="CHEBI:33019"/>
        <dbReference type="ChEBI" id="CHEBI:37565"/>
        <dbReference type="ChEBI" id="CHEBI:58805"/>
        <dbReference type="EC" id="2.7.7.65"/>
    </reaction>
</comment>
<dbReference type="Proteomes" id="UP000199120">
    <property type="component" value="Unassembled WGS sequence"/>
</dbReference>
<dbReference type="InterPro" id="IPR043128">
    <property type="entry name" value="Rev_trsase/Diguanyl_cyclase"/>
</dbReference>
<evidence type="ECO:0000313" key="11">
    <source>
        <dbReference type="Proteomes" id="UP000199120"/>
    </source>
</evidence>
<dbReference type="NCBIfam" id="TIGR00254">
    <property type="entry name" value="GGDEF"/>
    <property type="match status" value="1"/>
</dbReference>
<dbReference type="STRING" id="416943.SAMN05445871_5725"/>
<dbReference type="Gene3D" id="3.30.70.270">
    <property type="match status" value="1"/>
</dbReference>
<dbReference type="GO" id="GO:0005886">
    <property type="term" value="C:plasma membrane"/>
    <property type="evidence" value="ECO:0007669"/>
    <property type="project" value="UniProtKB-SubCell"/>
</dbReference>